<feature type="region of interest" description="Disordered" evidence="5">
    <location>
        <begin position="1"/>
        <end position="30"/>
    </location>
</feature>
<evidence type="ECO:0000313" key="9">
    <source>
        <dbReference type="Proteomes" id="UP000612362"/>
    </source>
</evidence>
<evidence type="ECO:0000256" key="3">
    <source>
        <dbReference type="ARBA" id="ARBA00022989"/>
    </source>
</evidence>
<feature type="transmembrane region" description="Helical" evidence="6">
    <location>
        <begin position="210"/>
        <end position="232"/>
    </location>
</feature>
<organism evidence="8 9">
    <name type="scientific">Ktedonospora formicarum</name>
    <dbReference type="NCBI Taxonomy" id="2778364"/>
    <lineage>
        <taxon>Bacteria</taxon>
        <taxon>Bacillati</taxon>
        <taxon>Chloroflexota</taxon>
        <taxon>Ktedonobacteria</taxon>
        <taxon>Ktedonobacterales</taxon>
        <taxon>Ktedonobacteraceae</taxon>
        <taxon>Ktedonospora</taxon>
    </lineage>
</organism>
<accession>A0A8J3I7N0</accession>
<proteinExistence type="predicted"/>
<evidence type="ECO:0000256" key="1">
    <source>
        <dbReference type="ARBA" id="ARBA00004141"/>
    </source>
</evidence>
<dbReference type="GO" id="GO:0016020">
    <property type="term" value="C:membrane"/>
    <property type="evidence" value="ECO:0007669"/>
    <property type="project" value="UniProtKB-SubCell"/>
</dbReference>
<evidence type="ECO:0000256" key="4">
    <source>
        <dbReference type="ARBA" id="ARBA00023136"/>
    </source>
</evidence>
<name>A0A8J3I7N0_9CHLR</name>
<evidence type="ECO:0000256" key="2">
    <source>
        <dbReference type="ARBA" id="ARBA00022692"/>
    </source>
</evidence>
<comment type="caution">
    <text evidence="8">The sequence shown here is derived from an EMBL/GenBank/DDBJ whole genome shotgun (WGS) entry which is preliminary data.</text>
</comment>
<dbReference type="AlphaFoldDB" id="A0A8J3I7N0"/>
<dbReference type="Proteomes" id="UP000612362">
    <property type="component" value="Unassembled WGS sequence"/>
</dbReference>
<dbReference type="EMBL" id="BNJF01000003">
    <property type="protein sequence ID" value="GHO47557.1"/>
    <property type="molecule type" value="Genomic_DNA"/>
</dbReference>
<feature type="transmembrane region" description="Helical" evidence="6">
    <location>
        <begin position="81"/>
        <end position="102"/>
    </location>
</feature>
<keyword evidence="4 6" id="KW-0472">Membrane</keyword>
<feature type="domain" description="Yip1" evidence="7">
    <location>
        <begin position="69"/>
        <end position="225"/>
    </location>
</feature>
<dbReference type="RefSeq" id="WP_220196823.1">
    <property type="nucleotide sequence ID" value="NZ_BNJF01000003.1"/>
</dbReference>
<comment type="subcellular location">
    <subcellularLocation>
        <location evidence="1">Membrane</location>
        <topology evidence="1">Multi-pass membrane protein</topology>
    </subcellularLocation>
</comment>
<keyword evidence="3 6" id="KW-1133">Transmembrane helix</keyword>
<keyword evidence="9" id="KW-1185">Reference proteome</keyword>
<dbReference type="Pfam" id="PF04893">
    <property type="entry name" value="Yip1"/>
    <property type="match status" value="1"/>
</dbReference>
<feature type="transmembrane region" description="Helical" evidence="6">
    <location>
        <begin position="158"/>
        <end position="175"/>
    </location>
</feature>
<feature type="transmembrane region" description="Helical" evidence="6">
    <location>
        <begin position="181"/>
        <end position="198"/>
    </location>
</feature>
<evidence type="ECO:0000256" key="5">
    <source>
        <dbReference type="SAM" id="MobiDB-lite"/>
    </source>
</evidence>
<feature type="transmembrane region" description="Helical" evidence="6">
    <location>
        <begin position="114"/>
        <end position="137"/>
    </location>
</feature>
<evidence type="ECO:0000256" key="6">
    <source>
        <dbReference type="SAM" id="Phobius"/>
    </source>
</evidence>
<keyword evidence="2 6" id="KW-0812">Transmembrane</keyword>
<dbReference type="InterPro" id="IPR006977">
    <property type="entry name" value="Yip1_dom"/>
</dbReference>
<evidence type="ECO:0000313" key="8">
    <source>
        <dbReference type="EMBL" id="GHO47557.1"/>
    </source>
</evidence>
<evidence type="ECO:0000259" key="7">
    <source>
        <dbReference type="Pfam" id="PF04893"/>
    </source>
</evidence>
<reference evidence="8" key="1">
    <citation type="submission" date="2020-10" db="EMBL/GenBank/DDBJ databases">
        <title>Taxonomic study of unclassified bacteria belonging to the class Ktedonobacteria.</title>
        <authorList>
            <person name="Yabe S."/>
            <person name="Wang C.M."/>
            <person name="Zheng Y."/>
            <person name="Sakai Y."/>
            <person name="Cavaletti L."/>
            <person name="Monciardini P."/>
            <person name="Donadio S."/>
        </authorList>
    </citation>
    <scope>NUCLEOTIDE SEQUENCE</scope>
    <source>
        <strain evidence="8">SOSP1-1</strain>
    </source>
</reference>
<protein>
    <recommendedName>
        <fullName evidence="7">Yip1 domain-containing protein</fullName>
    </recommendedName>
</protein>
<feature type="compositionally biased region" description="Basic and acidic residues" evidence="5">
    <location>
        <begin position="1"/>
        <end position="11"/>
    </location>
</feature>
<sequence length="236" mass="25783">MSMTNEFEKPQNKVQETNQKEETLASKNVSRSTINWSEDTFDWKASRETPGENNGNLFRQMLQALSPSSDNFVELQSNASWGLVWILLIISSLLTSLTSVLPSASKASLYPGSFILNLILTMLIGCAGFFIGVGIMFGAGRGFSTEKTGRFVEQCYTFLLFSLPLSFISALLSLIPFVGPLVTFGLGIYEIILATLAIKAVHDISGGKAFLALLSPLLLFVPLVICVAMFYASTLR</sequence>
<gene>
    <name evidence="8" type="ORF">KSX_57200</name>
</gene>